<dbReference type="Proteomes" id="UP000711614">
    <property type="component" value="Unassembled WGS sequence"/>
</dbReference>
<dbReference type="CDD" id="cd03886">
    <property type="entry name" value="M20_Acy1"/>
    <property type="match status" value="1"/>
</dbReference>
<dbReference type="GO" id="GO:0047980">
    <property type="term" value="F:hippurate hydrolase activity"/>
    <property type="evidence" value="ECO:0007669"/>
    <property type="project" value="UniProtKB-EC"/>
</dbReference>
<sequence length="396" mass="40896">MPFIDAGAAILEDLVAVRRDLHRHPEVGLDLPRTQGKVLAALDGLGLDITLGRETTSVVAVLRGAAPGPTVLLRGDMDALPVKELTGLDYASTNDYMHACGHDLHTAGLIGAARLLAARRDELAGNVVFMFQPGEEGWNGAGVMIGEGVLGATGEKPVAAYAIHVGPGPRGVFMTKPGPILAGANELHITVNGSGGHGSQPHTAVDPVPALLEIGTALQVMATRKFDAFDPVVVSVTQLSAGEGLNVIPDSARLGATVRTLSAASTDTFAVESKRLAEGIAAAHGCTADVEFVTTYPVTTNDAASTAATLDVLRGHFGADRVLTLETALMGSEDFSLVLAEVPGTFVFLNCSPDGVDPATAEFNHSPRVLFDDAVLGDQAAALASLAWSHLGPQED</sequence>
<organism evidence="2 3">
    <name type="scientific">Arthrobacter stackebrandtii</name>
    <dbReference type="NCBI Taxonomy" id="272161"/>
    <lineage>
        <taxon>Bacteria</taxon>
        <taxon>Bacillati</taxon>
        <taxon>Actinomycetota</taxon>
        <taxon>Actinomycetes</taxon>
        <taxon>Micrococcales</taxon>
        <taxon>Micrococcaceae</taxon>
        <taxon>Arthrobacter</taxon>
    </lineage>
</organism>
<reference evidence="2 3" key="1">
    <citation type="submission" date="2021-03" db="EMBL/GenBank/DDBJ databases">
        <title>Sequencing the genomes of 1000 actinobacteria strains.</title>
        <authorList>
            <person name="Klenk H.-P."/>
        </authorList>
    </citation>
    <scope>NUCLEOTIDE SEQUENCE [LARGE SCALE GENOMIC DNA]</scope>
    <source>
        <strain evidence="2 3">DSM 16005</strain>
    </source>
</reference>
<dbReference type="SUPFAM" id="SSF53187">
    <property type="entry name" value="Zn-dependent exopeptidases"/>
    <property type="match status" value="1"/>
</dbReference>
<name>A0ABS4YVC2_9MICC</name>
<proteinExistence type="predicted"/>
<protein>
    <submittedName>
        <fullName evidence="2">Hippurate hydrolase</fullName>
        <ecNumber evidence="2">3.5.1.32</ecNumber>
    </submittedName>
</protein>
<evidence type="ECO:0000313" key="3">
    <source>
        <dbReference type="Proteomes" id="UP000711614"/>
    </source>
</evidence>
<dbReference type="Pfam" id="PF01546">
    <property type="entry name" value="Peptidase_M20"/>
    <property type="match status" value="1"/>
</dbReference>
<dbReference type="PIRSF" id="PIRSF005962">
    <property type="entry name" value="Pept_M20D_amidohydro"/>
    <property type="match status" value="1"/>
</dbReference>
<feature type="domain" description="Peptidase M20 dimerisation" evidence="1">
    <location>
        <begin position="183"/>
        <end position="268"/>
    </location>
</feature>
<dbReference type="Gene3D" id="3.40.630.10">
    <property type="entry name" value="Zn peptidases"/>
    <property type="match status" value="1"/>
</dbReference>
<comment type="caution">
    <text evidence="2">The sequence shown here is derived from an EMBL/GenBank/DDBJ whole genome shotgun (WGS) entry which is preliminary data.</text>
</comment>
<dbReference type="RefSeq" id="WP_209677299.1">
    <property type="nucleotide sequence ID" value="NZ_JAGIOI010000001.1"/>
</dbReference>
<keyword evidence="3" id="KW-1185">Reference proteome</keyword>
<dbReference type="InterPro" id="IPR011650">
    <property type="entry name" value="Peptidase_M20_dimer"/>
</dbReference>
<evidence type="ECO:0000313" key="2">
    <source>
        <dbReference type="EMBL" id="MBP2411883.1"/>
    </source>
</evidence>
<accession>A0ABS4YVC2</accession>
<dbReference type="Pfam" id="PF07687">
    <property type="entry name" value="M20_dimer"/>
    <property type="match status" value="1"/>
</dbReference>
<keyword evidence="2" id="KW-0378">Hydrolase</keyword>
<evidence type="ECO:0000259" key="1">
    <source>
        <dbReference type="Pfam" id="PF07687"/>
    </source>
</evidence>
<dbReference type="SUPFAM" id="SSF55031">
    <property type="entry name" value="Bacterial exopeptidase dimerisation domain"/>
    <property type="match status" value="1"/>
</dbReference>
<dbReference type="NCBIfam" id="TIGR01891">
    <property type="entry name" value="amidohydrolases"/>
    <property type="match status" value="1"/>
</dbReference>
<dbReference type="PANTHER" id="PTHR11014:SF63">
    <property type="entry name" value="METALLOPEPTIDASE, PUTATIVE (AFU_ORTHOLOGUE AFUA_6G09600)-RELATED"/>
    <property type="match status" value="1"/>
</dbReference>
<dbReference type="EC" id="3.5.1.32" evidence="2"/>
<dbReference type="InterPro" id="IPR017439">
    <property type="entry name" value="Amidohydrolase"/>
</dbReference>
<dbReference type="InterPro" id="IPR002933">
    <property type="entry name" value="Peptidase_M20"/>
</dbReference>
<gene>
    <name evidence="2" type="ORF">JOF48_000682</name>
</gene>
<dbReference type="Gene3D" id="3.30.70.360">
    <property type="match status" value="1"/>
</dbReference>
<dbReference type="PANTHER" id="PTHR11014">
    <property type="entry name" value="PEPTIDASE M20 FAMILY MEMBER"/>
    <property type="match status" value="1"/>
</dbReference>
<dbReference type="EMBL" id="JAGIOI010000001">
    <property type="protein sequence ID" value="MBP2411883.1"/>
    <property type="molecule type" value="Genomic_DNA"/>
</dbReference>
<dbReference type="InterPro" id="IPR036264">
    <property type="entry name" value="Bact_exopeptidase_dim_dom"/>
</dbReference>